<dbReference type="InterPro" id="IPR000156">
    <property type="entry name" value="Ran_bind_dom"/>
</dbReference>
<dbReference type="InterPro" id="IPR011993">
    <property type="entry name" value="PH-like_dom_sf"/>
</dbReference>
<keyword evidence="2" id="KW-0539">Nucleus</keyword>
<organism evidence="5 6">
    <name type="scientific">Lachnellula occidentalis</name>
    <dbReference type="NCBI Taxonomy" id="215460"/>
    <lineage>
        <taxon>Eukaryota</taxon>
        <taxon>Fungi</taxon>
        <taxon>Dikarya</taxon>
        <taxon>Ascomycota</taxon>
        <taxon>Pezizomycotina</taxon>
        <taxon>Leotiomycetes</taxon>
        <taxon>Helotiales</taxon>
        <taxon>Lachnaceae</taxon>
        <taxon>Lachnellula</taxon>
    </lineage>
</organism>
<dbReference type="PANTHER" id="PTHR23138:SF142">
    <property type="entry name" value="RAN-BINDING PROTEIN 3B-RELATED"/>
    <property type="match status" value="1"/>
</dbReference>
<feature type="compositionally biased region" description="Basic and acidic residues" evidence="3">
    <location>
        <begin position="77"/>
        <end position="98"/>
    </location>
</feature>
<dbReference type="Pfam" id="PF00638">
    <property type="entry name" value="Ran_BP1"/>
    <property type="match status" value="2"/>
</dbReference>
<feature type="compositionally biased region" description="Acidic residues" evidence="3">
    <location>
        <begin position="366"/>
        <end position="387"/>
    </location>
</feature>
<evidence type="ECO:0000256" key="1">
    <source>
        <dbReference type="ARBA" id="ARBA00004123"/>
    </source>
</evidence>
<gene>
    <name evidence="5" type="primary">NUP56</name>
    <name evidence="5" type="ORF">LOCC1_G000567</name>
</gene>
<name>A0A8H8S9Q5_9HELO</name>
<accession>A0A8H8S9Q5</accession>
<dbReference type="PROSITE" id="PS50196">
    <property type="entry name" value="RANBD1"/>
    <property type="match status" value="1"/>
</dbReference>
<feature type="compositionally biased region" description="Basic and acidic residues" evidence="3">
    <location>
        <begin position="159"/>
        <end position="169"/>
    </location>
</feature>
<dbReference type="PANTHER" id="PTHR23138">
    <property type="entry name" value="RAN BINDING PROTEIN"/>
    <property type="match status" value="1"/>
</dbReference>
<dbReference type="Gene3D" id="2.30.29.30">
    <property type="entry name" value="Pleckstrin-homology domain (PH domain)/Phosphotyrosine-binding domain (PTB)"/>
    <property type="match status" value="1"/>
</dbReference>
<protein>
    <submittedName>
        <fullName evidence="5">Nucleoporin</fullName>
    </submittedName>
</protein>
<evidence type="ECO:0000256" key="3">
    <source>
        <dbReference type="SAM" id="MobiDB-lite"/>
    </source>
</evidence>
<keyword evidence="6" id="KW-1185">Reference proteome</keyword>
<feature type="compositionally biased region" description="Polar residues" evidence="3">
    <location>
        <begin position="192"/>
        <end position="216"/>
    </location>
</feature>
<evidence type="ECO:0000313" key="5">
    <source>
        <dbReference type="EMBL" id="TVY49471.1"/>
    </source>
</evidence>
<feature type="region of interest" description="Disordered" evidence="3">
    <location>
        <begin position="355"/>
        <end position="406"/>
    </location>
</feature>
<dbReference type="GO" id="GO:0005634">
    <property type="term" value="C:nucleus"/>
    <property type="evidence" value="ECO:0007669"/>
    <property type="project" value="UniProtKB-SubCell"/>
</dbReference>
<sequence length="555" mass="57981">MSSTADAEAHSSTTTEQSQSSNHPPDPMPLPAARTMDDAQSDHTTTPSKDDPATMAASEELKHTTISDKVLPTSLKDQPRHAGAGEDKTMKETVKEGTPEADLTDAQDEEMRERITSPKKKRGRDQDEETRDLDDNNLDEPGSSADGSVINGSRTTRSGPEKKRPRDTSEDYTNATEKAADVKASFLVMATADTTDNPKPTSSETQPTKNSESSQKPIFGSGFGDKSQPSTSAFASSGFASLASSSTSPFGIIGATKPSVFGAAPQPAVSGFGALAAAKSTNAPSTAPLVDSTASSTAKPLISLGFGGGSDSGFGGLGGSSGSVFGSRLGNGFAGGSGAKLSSFAAPGTESITTAKPAKAFGAPESDNEGSDQDDSEGNGASDDEEGGNVGAEDKKKTSKVSKVHIEDGESGEATLLQMRAKLFAIDSKEVGWKERGVGTLKINVPKPCVDFDENGVVIPGSFDASGLEDEDEDSAAPRVARLIMRQENTHRVVLNTVIVRAMEFNDKPSNSSAQIIFTAFEGDKEPKPINMLLKMSEANARSFRSEIESIQHEL</sequence>
<dbReference type="SMART" id="SM00160">
    <property type="entry name" value="RanBD"/>
    <property type="match status" value="1"/>
</dbReference>
<evidence type="ECO:0000259" key="4">
    <source>
        <dbReference type="PROSITE" id="PS50196"/>
    </source>
</evidence>
<comment type="caution">
    <text evidence="5">The sequence shown here is derived from an EMBL/GenBank/DDBJ whole genome shotgun (WGS) entry which is preliminary data.</text>
</comment>
<reference evidence="5 6" key="1">
    <citation type="submission" date="2018-05" db="EMBL/GenBank/DDBJ databases">
        <title>Genome sequencing and assembly of the regulated plant pathogen Lachnellula willkommii and related sister species for the development of diagnostic species identification markers.</title>
        <authorList>
            <person name="Giroux E."/>
            <person name="Bilodeau G."/>
        </authorList>
    </citation>
    <scope>NUCLEOTIDE SEQUENCE [LARGE SCALE GENOMIC DNA]</scope>
    <source>
        <strain evidence="5 6">CBS 160.35</strain>
    </source>
</reference>
<feature type="compositionally biased region" description="Low complexity" evidence="3">
    <location>
        <begin position="230"/>
        <end position="245"/>
    </location>
</feature>
<dbReference type="Proteomes" id="UP000443090">
    <property type="component" value="Unassembled WGS sequence"/>
</dbReference>
<dbReference type="EMBL" id="QGMI01000011">
    <property type="protein sequence ID" value="TVY49471.1"/>
    <property type="molecule type" value="Genomic_DNA"/>
</dbReference>
<comment type="subcellular location">
    <subcellularLocation>
        <location evidence="1">Nucleus</location>
    </subcellularLocation>
</comment>
<dbReference type="InterPro" id="IPR045255">
    <property type="entry name" value="RanBP1-like"/>
</dbReference>
<dbReference type="AlphaFoldDB" id="A0A8H8S9Q5"/>
<dbReference type="SUPFAM" id="SSF50729">
    <property type="entry name" value="PH domain-like"/>
    <property type="match status" value="1"/>
</dbReference>
<feature type="domain" description="RanBD1" evidence="4">
    <location>
        <begin position="404"/>
        <end position="555"/>
    </location>
</feature>
<evidence type="ECO:0000256" key="2">
    <source>
        <dbReference type="ARBA" id="ARBA00023242"/>
    </source>
</evidence>
<feature type="region of interest" description="Disordered" evidence="3">
    <location>
        <begin position="1"/>
        <end position="245"/>
    </location>
</feature>
<dbReference type="OrthoDB" id="185618at2759"/>
<feature type="compositionally biased region" description="Low complexity" evidence="3">
    <location>
        <begin position="11"/>
        <end position="21"/>
    </location>
</feature>
<evidence type="ECO:0000313" key="6">
    <source>
        <dbReference type="Proteomes" id="UP000443090"/>
    </source>
</evidence>
<proteinExistence type="predicted"/>
<feature type="compositionally biased region" description="Acidic residues" evidence="3">
    <location>
        <begin position="126"/>
        <end position="138"/>
    </location>
</feature>